<comment type="function">
    <text evidence="8">Catalyzes the first step in hexosamine metabolism, converting fructose-6P into glucosamine-6P using glutamine as a nitrogen source.</text>
</comment>
<evidence type="ECO:0000256" key="3">
    <source>
        <dbReference type="ARBA" id="ARBA00016090"/>
    </source>
</evidence>
<gene>
    <name evidence="8 11" type="primary">glmS</name>
    <name evidence="11" type="ORF">IRJ18_16630</name>
</gene>
<keyword evidence="12" id="KW-1185">Reference proteome</keyword>
<dbReference type="InterPro" id="IPR046348">
    <property type="entry name" value="SIS_dom_sf"/>
</dbReference>
<dbReference type="NCBIfam" id="NF001484">
    <property type="entry name" value="PRK00331.1"/>
    <property type="match status" value="1"/>
</dbReference>
<dbReference type="Gene3D" id="3.60.20.10">
    <property type="entry name" value="Glutamine Phosphoribosylpyrophosphate, subunit 1, domain 1"/>
    <property type="match status" value="1"/>
</dbReference>
<dbReference type="InterPro" id="IPR035466">
    <property type="entry name" value="GlmS/AgaS_SIS"/>
</dbReference>
<evidence type="ECO:0000313" key="11">
    <source>
        <dbReference type="EMBL" id="MBE9667997.1"/>
    </source>
</evidence>
<evidence type="ECO:0000256" key="5">
    <source>
        <dbReference type="ARBA" id="ARBA00022679"/>
    </source>
</evidence>
<keyword evidence="8" id="KW-0963">Cytoplasm</keyword>
<name>A0ABR9XKT3_9SPHI</name>
<dbReference type="PROSITE" id="PS51464">
    <property type="entry name" value="SIS"/>
    <property type="match status" value="2"/>
</dbReference>
<dbReference type="SUPFAM" id="SSF56235">
    <property type="entry name" value="N-terminal nucleophile aminohydrolases (Ntn hydrolases)"/>
    <property type="match status" value="1"/>
</dbReference>
<proteinExistence type="inferred from homology"/>
<dbReference type="InterPro" id="IPR001347">
    <property type="entry name" value="SIS_dom"/>
</dbReference>
<dbReference type="Pfam" id="PF13522">
    <property type="entry name" value="GATase_6"/>
    <property type="match status" value="1"/>
</dbReference>
<evidence type="ECO:0000256" key="2">
    <source>
        <dbReference type="ARBA" id="ARBA00012916"/>
    </source>
</evidence>
<feature type="domain" description="SIS" evidence="10">
    <location>
        <begin position="460"/>
        <end position="601"/>
    </location>
</feature>
<dbReference type="CDD" id="cd05009">
    <property type="entry name" value="SIS_GlmS_GlmD_2"/>
    <property type="match status" value="1"/>
</dbReference>
<reference evidence="11 12" key="1">
    <citation type="submission" date="2020-10" db="EMBL/GenBank/DDBJ databases">
        <title>Mucilaginibacter mali sp. nov., isolated from rhizosphere soil of apple orchard.</title>
        <authorList>
            <person name="Lee J.-S."/>
            <person name="Kim H.S."/>
            <person name="Kim J.-S."/>
        </authorList>
    </citation>
    <scope>NUCLEOTIDE SEQUENCE [LARGE SCALE GENOMIC DNA]</scope>
    <source>
        <strain evidence="11 12">KCTC 23157</strain>
    </source>
</reference>
<dbReference type="InterPro" id="IPR035490">
    <property type="entry name" value="GlmS/FrlB_SIS"/>
</dbReference>
<keyword evidence="7" id="KW-0315">Glutamine amidotransferase</keyword>
<dbReference type="PANTHER" id="PTHR10937">
    <property type="entry name" value="GLUCOSAMINE--FRUCTOSE-6-PHOSPHATE AMINOTRANSFERASE, ISOMERIZING"/>
    <property type="match status" value="1"/>
</dbReference>
<dbReference type="EC" id="2.6.1.16" evidence="2 8"/>
<dbReference type="InterPro" id="IPR029055">
    <property type="entry name" value="Ntn_hydrolases_N"/>
</dbReference>
<dbReference type="PROSITE" id="PS51278">
    <property type="entry name" value="GATASE_TYPE_2"/>
    <property type="match status" value="1"/>
</dbReference>
<evidence type="ECO:0000256" key="4">
    <source>
        <dbReference type="ARBA" id="ARBA00022576"/>
    </source>
</evidence>
<dbReference type="EMBL" id="JADFFM010000002">
    <property type="protein sequence ID" value="MBE9667997.1"/>
    <property type="molecule type" value="Genomic_DNA"/>
</dbReference>
<feature type="active site" description="Nucleophile; for GATase activity" evidence="8">
    <location>
        <position position="2"/>
    </location>
</feature>
<comment type="caution">
    <text evidence="11">The sequence shown here is derived from an EMBL/GenBank/DDBJ whole genome shotgun (WGS) entry which is preliminary data.</text>
</comment>
<dbReference type="NCBIfam" id="TIGR01135">
    <property type="entry name" value="glmS"/>
    <property type="match status" value="1"/>
</dbReference>
<dbReference type="SUPFAM" id="SSF53697">
    <property type="entry name" value="SIS domain"/>
    <property type="match status" value="1"/>
</dbReference>
<evidence type="ECO:0000256" key="7">
    <source>
        <dbReference type="ARBA" id="ARBA00022962"/>
    </source>
</evidence>
<keyword evidence="6" id="KW-0677">Repeat</keyword>
<dbReference type="CDD" id="cd00714">
    <property type="entry name" value="GFAT"/>
    <property type="match status" value="1"/>
</dbReference>
<keyword evidence="5 8" id="KW-0808">Transferase</keyword>
<dbReference type="RefSeq" id="WP_194107430.1">
    <property type="nucleotide sequence ID" value="NZ_JADFFM010000002.1"/>
</dbReference>
<evidence type="ECO:0000259" key="9">
    <source>
        <dbReference type="PROSITE" id="PS51278"/>
    </source>
</evidence>
<evidence type="ECO:0000259" key="10">
    <source>
        <dbReference type="PROSITE" id="PS51464"/>
    </source>
</evidence>
<keyword evidence="4 8" id="KW-0032">Aminotransferase</keyword>
<feature type="domain" description="Glutamine amidotransferase type-2" evidence="9">
    <location>
        <begin position="2"/>
        <end position="219"/>
    </location>
</feature>
<feature type="initiator methionine" description="Removed" evidence="8">
    <location>
        <position position="1"/>
    </location>
</feature>
<evidence type="ECO:0000313" key="12">
    <source>
        <dbReference type="Proteomes" id="UP000632774"/>
    </source>
</evidence>
<feature type="domain" description="SIS" evidence="10">
    <location>
        <begin position="288"/>
        <end position="427"/>
    </location>
</feature>
<dbReference type="Pfam" id="PF01380">
    <property type="entry name" value="SIS"/>
    <property type="match status" value="2"/>
</dbReference>
<evidence type="ECO:0000256" key="8">
    <source>
        <dbReference type="HAMAP-Rule" id="MF_00164"/>
    </source>
</evidence>
<dbReference type="InterPro" id="IPR005855">
    <property type="entry name" value="GFAT"/>
</dbReference>
<comment type="subunit">
    <text evidence="8">Homodimer.</text>
</comment>
<comment type="subcellular location">
    <subcellularLocation>
        <location evidence="8">Cytoplasm</location>
    </subcellularLocation>
</comment>
<evidence type="ECO:0000256" key="1">
    <source>
        <dbReference type="ARBA" id="ARBA00001031"/>
    </source>
</evidence>
<protein>
    <recommendedName>
        <fullName evidence="3 8">Glutamine--fructose-6-phosphate aminotransferase [isomerizing]</fullName>
        <ecNumber evidence="2 8">2.6.1.16</ecNumber>
    </recommendedName>
    <alternativeName>
        <fullName evidence="8">D-fructose-6-phosphate amidotransferase</fullName>
    </alternativeName>
    <alternativeName>
        <fullName evidence="8">GFAT</fullName>
    </alternativeName>
    <alternativeName>
        <fullName evidence="8">Glucosamine-6-phosphate synthase</fullName>
    </alternativeName>
    <alternativeName>
        <fullName evidence="8">Hexosephosphate aminotransferase</fullName>
    </alternativeName>
    <alternativeName>
        <fullName evidence="8">L-glutamine--D-fructose-6-phosphate amidotransferase</fullName>
    </alternativeName>
</protein>
<organism evidence="11 12">
    <name type="scientific">Mucilaginibacter boryungensis</name>
    <dbReference type="NCBI Taxonomy" id="768480"/>
    <lineage>
        <taxon>Bacteria</taxon>
        <taxon>Pseudomonadati</taxon>
        <taxon>Bacteroidota</taxon>
        <taxon>Sphingobacteriia</taxon>
        <taxon>Sphingobacteriales</taxon>
        <taxon>Sphingobacteriaceae</taxon>
        <taxon>Mucilaginibacter</taxon>
    </lineage>
</organism>
<evidence type="ECO:0000256" key="6">
    <source>
        <dbReference type="ARBA" id="ARBA00022737"/>
    </source>
</evidence>
<comment type="catalytic activity">
    <reaction evidence="1 8">
        <text>D-fructose 6-phosphate + L-glutamine = D-glucosamine 6-phosphate + L-glutamate</text>
        <dbReference type="Rhea" id="RHEA:13237"/>
        <dbReference type="ChEBI" id="CHEBI:29985"/>
        <dbReference type="ChEBI" id="CHEBI:58359"/>
        <dbReference type="ChEBI" id="CHEBI:58725"/>
        <dbReference type="ChEBI" id="CHEBI:61527"/>
        <dbReference type="EC" id="2.6.1.16"/>
    </reaction>
</comment>
<dbReference type="InterPro" id="IPR017932">
    <property type="entry name" value="GATase_2_dom"/>
</dbReference>
<sequence length="611" mass="67391">MCGIVGYIGQREAYPIIIKGLHRLEYRGYDSAGIALLDKELKVYKKAGKVSNLEDFVKDVSVKGTVGMGHTRWATHGAPSDRNSHPHTSGDRKLTIIHNGIIENYSVIKEALLSKGHVFKSDTDTEVLIHLVEDIQNETGLDVEEAVRIALNRVIGAYAIVIMSQDDPDLLIAARKGSPLVIGVGKGEYFIASDATPIVEYTKNVIYLNDNEIAYIRREDLLIKNIDNTIQVPYIQKLELQLEMLEKGGYDHFMMKEIYEQPRSIRDCLRGRIYPESGIVQLGGIKEYAEKLKNIDRIIIVACGTSWHAGLVGEYLIEEYARVPVEVEYASEFRYRNPIISEKDLVIAISQSGETADTMAAIELAKEKGATIFGVCNVVGASIPRASHAGVYTHAGPEIGVASTKAFTAQVTALTLMAFYIAQQRGAITQGKLVEYLTELNEIPDLVERALKSNEQIKEIAAKFKDSNNCLFLGRGSSFPVALEGALKLKEISYIHAEGYPAAEMKHGPIALIDEDMPVVFIATKHSSYEKVVSNIQEVKARGGRVIAIVTEGDTTVRDMAEYVIEIPQTGEAFVPLLATIPLQLLSYHIAVMRGCNVDQPRNLAKSVTVE</sequence>
<dbReference type="InterPro" id="IPR047084">
    <property type="entry name" value="GFAT_N"/>
</dbReference>
<accession>A0ABR9XKT3</accession>
<dbReference type="Proteomes" id="UP000632774">
    <property type="component" value="Unassembled WGS sequence"/>
</dbReference>
<dbReference type="HAMAP" id="MF_00164">
    <property type="entry name" value="GlmS"/>
    <property type="match status" value="1"/>
</dbReference>
<dbReference type="Gene3D" id="3.40.50.10490">
    <property type="entry name" value="Glucose-6-phosphate isomerase like protein, domain 1"/>
    <property type="match status" value="2"/>
</dbReference>
<dbReference type="GO" id="GO:0004360">
    <property type="term" value="F:glutamine-fructose-6-phosphate transaminase (isomerizing) activity"/>
    <property type="evidence" value="ECO:0007669"/>
    <property type="project" value="UniProtKB-EC"/>
</dbReference>
<dbReference type="PANTHER" id="PTHR10937:SF0">
    <property type="entry name" value="GLUTAMINE--FRUCTOSE-6-PHOSPHATE TRANSAMINASE (ISOMERIZING)"/>
    <property type="match status" value="1"/>
</dbReference>
<feature type="active site" description="For Fru-6P isomerization activity" evidence="8">
    <location>
        <position position="606"/>
    </location>
</feature>
<dbReference type="CDD" id="cd05008">
    <property type="entry name" value="SIS_GlmS_GlmD_1"/>
    <property type="match status" value="1"/>
</dbReference>